<dbReference type="EMBL" id="BQNB010014552">
    <property type="protein sequence ID" value="GJT29553.1"/>
    <property type="molecule type" value="Genomic_DNA"/>
</dbReference>
<feature type="coiled-coil region" evidence="1">
    <location>
        <begin position="22"/>
        <end position="49"/>
    </location>
</feature>
<sequence length="137" mass="15271">MDASGDSRSNSPGWPIVDDNGVVDINEMMDNLEERIANLEMVFAYLKNKQMLERQETKLNKETPLYDDTTDEDIAEFEVPSKSKTSTSKAKKVTGHKVVTQKIQTKAFPAKIPVPIRNCILSLAAPPTWASIGNKTF</sequence>
<protein>
    <submittedName>
        <fullName evidence="2">Uncharacterized protein</fullName>
    </submittedName>
</protein>
<keyword evidence="3" id="KW-1185">Reference proteome</keyword>
<organism evidence="2 3">
    <name type="scientific">Tanacetum coccineum</name>
    <dbReference type="NCBI Taxonomy" id="301880"/>
    <lineage>
        <taxon>Eukaryota</taxon>
        <taxon>Viridiplantae</taxon>
        <taxon>Streptophyta</taxon>
        <taxon>Embryophyta</taxon>
        <taxon>Tracheophyta</taxon>
        <taxon>Spermatophyta</taxon>
        <taxon>Magnoliopsida</taxon>
        <taxon>eudicotyledons</taxon>
        <taxon>Gunneridae</taxon>
        <taxon>Pentapetalae</taxon>
        <taxon>asterids</taxon>
        <taxon>campanulids</taxon>
        <taxon>Asterales</taxon>
        <taxon>Asteraceae</taxon>
        <taxon>Asteroideae</taxon>
        <taxon>Anthemideae</taxon>
        <taxon>Anthemidinae</taxon>
        <taxon>Tanacetum</taxon>
    </lineage>
</organism>
<name>A0ABQ5CTA7_9ASTR</name>
<reference evidence="2" key="1">
    <citation type="journal article" date="2022" name="Int. J. Mol. Sci.">
        <title>Draft Genome of Tanacetum Coccineum: Genomic Comparison of Closely Related Tanacetum-Family Plants.</title>
        <authorList>
            <person name="Yamashiro T."/>
            <person name="Shiraishi A."/>
            <person name="Nakayama K."/>
            <person name="Satake H."/>
        </authorList>
    </citation>
    <scope>NUCLEOTIDE SEQUENCE</scope>
</reference>
<dbReference type="Proteomes" id="UP001151760">
    <property type="component" value="Unassembled WGS sequence"/>
</dbReference>
<accession>A0ABQ5CTA7</accession>
<evidence type="ECO:0000313" key="2">
    <source>
        <dbReference type="EMBL" id="GJT29553.1"/>
    </source>
</evidence>
<evidence type="ECO:0000313" key="3">
    <source>
        <dbReference type="Proteomes" id="UP001151760"/>
    </source>
</evidence>
<gene>
    <name evidence="2" type="ORF">Tco_0909828</name>
</gene>
<reference evidence="2" key="2">
    <citation type="submission" date="2022-01" db="EMBL/GenBank/DDBJ databases">
        <authorList>
            <person name="Yamashiro T."/>
            <person name="Shiraishi A."/>
            <person name="Satake H."/>
            <person name="Nakayama K."/>
        </authorList>
    </citation>
    <scope>NUCLEOTIDE SEQUENCE</scope>
</reference>
<keyword evidence="1" id="KW-0175">Coiled coil</keyword>
<comment type="caution">
    <text evidence="2">The sequence shown here is derived from an EMBL/GenBank/DDBJ whole genome shotgun (WGS) entry which is preliminary data.</text>
</comment>
<evidence type="ECO:0000256" key="1">
    <source>
        <dbReference type="SAM" id="Coils"/>
    </source>
</evidence>
<proteinExistence type="predicted"/>